<reference evidence="3" key="1">
    <citation type="submission" date="2007-04" db="EMBL/GenBank/DDBJ databases">
        <title>Annotation of Pediculus humanus corporis strain USDA.</title>
        <authorList>
            <person name="Kirkness E."/>
            <person name="Hannick L."/>
            <person name="Hass B."/>
            <person name="Bruggner R."/>
            <person name="Lawson D."/>
            <person name="Bidwell S."/>
            <person name="Joardar V."/>
            <person name="Caler E."/>
            <person name="Walenz B."/>
            <person name="Inman J."/>
            <person name="Schobel S."/>
            <person name="Galinsky K."/>
            <person name="Amedeo P."/>
            <person name="Strausberg R."/>
        </authorList>
    </citation>
    <scope>NUCLEOTIDE SEQUENCE</scope>
    <source>
        <strain evidence="3">USDA</strain>
    </source>
</reference>
<feature type="compositionally biased region" description="Low complexity" evidence="1">
    <location>
        <begin position="421"/>
        <end position="436"/>
    </location>
</feature>
<dbReference type="Pfam" id="PF14545">
    <property type="entry name" value="DBB"/>
    <property type="match status" value="1"/>
</dbReference>
<dbReference type="GO" id="GO:0005068">
    <property type="term" value="F:transmembrane receptor protein tyrosine kinase adaptor activity"/>
    <property type="evidence" value="ECO:0007669"/>
    <property type="project" value="TreeGrafter"/>
</dbReference>
<keyword evidence="5" id="KW-1185">Reference proteome</keyword>
<dbReference type="InterPro" id="IPR052446">
    <property type="entry name" value="B-cell_PI3K-Signaling_Adptrs"/>
</dbReference>
<feature type="region of interest" description="Disordered" evidence="1">
    <location>
        <begin position="552"/>
        <end position="648"/>
    </location>
</feature>
<evidence type="ECO:0000313" key="4">
    <source>
        <dbReference type="EnsemblMetazoa" id="PHUM577900-PA"/>
    </source>
</evidence>
<dbReference type="HOGENOM" id="CLU_005244_1_0_1"/>
<protein>
    <recommendedName>
        <fullName evidence="2">DBB domain-containing protein</fullName>
    </recommendedName>
</protein>
<feature type="region of interest" description="Disordered" evidence="1">
    <location>
        <begin position="826"/>
        <end position="856"/>
    </location>
</feature>
<accession>E0W1J3</accession>
<evidence type="ECO:0000259" key="2">
    <source>
        <dbReference type="PROSITE" id="PS51376"/>
    </source>
</evidence>
<dbReference type="PANTHER" id="PTHR16267">
    <property type="entry name" value="BANK1/PIK3AP1 FAMILY MEMBER"/>
    <property type="match status" value="1"/>
</dbReference>
<dbReference type="PANTHER" id="PTHR16267:SF11">
    <property type="entry name" value="STUMPS, ISOFORM E"/>
    <property type="match status" value="1"/>
</dbReference>
<feature type="compositionally biased region" description="Low complexity" evidence="1">
    <location>
        <begin position="371"/>
        <end position="380"/>
    </location>
</feature>
<dbReference type="RefSeq" id="XP_002432237.1">
    <property type="nucleotide sequence ID" value="XM_002432192.1"/>
</dbReference>
<dbReference type="InterPro" id="IPR017893">
    <property type="entry name" value="DBB_domain"/>
</dbReference>
<feature type="compositionally biased region" description="Basic and acidic residues" evidence="1">
    <location>
        <begin position="633"/>
        <end position="643"/>
    </location>
</feature>
<name>E0W1J3_PEDHC</name>
<dbReference type="eggNOG" id="ENOG502QS94">
    <property type="taxonomic scope" value="Eukaryota"/>
</dbReference>
<sequence length="866" mass="97619">MTWSRRVKILRIEIEDFGNSGSSLISALEEKLQNAKLVIFIICPVFLEYVGSFPEHCSIVCRQIRPDGALAMLLGISESTITDDHKTALVNYTHWKRMESVKDRDEKFVGDFLGAAMDIISKKITQNNQPTEKGSFMLMPKKVNKSQNKVLILLNEPITKEDVMTVTMIRNNEVFEIPSVKKRNPYTLIFRMPEEFLTVSLLVTIRVERNGVDLGTKLLKCESQLYAMAQILKSCDSPIEFMCQALNIVPCDKEKLDDILMSSFQRNVPPNFNILQTSGFGQLHRGVIIKDEYPTLLHFAARFGLEKLCWVLLECPGGELACDIRNVCELTPSEMAENAGHTKLANALCGYMQMTEFTSVYTFIKGMGSEKNNNNNSSKSDSSDDYLNPRPLSETYQVPPSPRPLAQIYSHPPFGYMQMQSPKSSSLSSSISDSPDIGRNLCSSKERLLYRKNSDDSLKKTGDGGDSHHHHLNHLHHHHQFRSLKENGGKGIQDELIEIINDFKNNVFTISEVEKLVEDWRNRNDVQQSFKEKQEQLNKMREEYERVQQKLKEDMKQVGRPSPLERIRKFFRGKTKDSKYSDESQEKDGENSSLHHRPSSGLSLQSSNSSSSSSGRLSTGSHCSGTSLGDSGTHSDTESERKIRSSPSNGFCHTYKAKEILEDYDVPPPNPICFINNNNNSSNGGNNSGNNKQKCSATNGILNYDIPPPSLTLSDYSFKQNWDNESCISTDSLNATNKVNYYNLLGKDVAIAPNQSTLHSRLAKGPSKNSLKSVEENNKKTDDNNCYEYINLPSLKADADVDDVNDGETILGKSECERKLLLSREDNDDEELERNRKNVDVNDVNDDVDDDDNRLPDYVNVENGVK</sequence>
<feature type="compositionally biased region" description="Basic and acidic residues" evidence="1">
    <location>
        <begin position="552"/>
        <end position="590"/>
    </location>
</feature>
<feature type="compositionally biased region" description="Acidic residues" evidence="1">
    <location>
        <begin position="843"/>
        <end position="852"/>
    </location>
</feature>
<organism>
    <name type="scientific">Pediculus humanus subsp. corporis</name>
    <name type="common">Body louse</name>
    <dbReference type="NCBI Taxonomy" id="121224"/>
    <lineage>
        <taxon>Eukaryota</taxon>
        <taxon>Metazoa</taxon>
        <taxon>Ecdysozoa</taxon>
        <taxon>Arthropoda</taxon>
        <taxon>Hexapoda</taxon>
        <taxon>Insecta</taxon>
        <taxon>Pterygota</taxon>
        <taxon>Neoptera</taxon>
        <taxon>Paraneoptera</taxon>
        <taxon>Psocodea</taxon>
        <taxon>Troctomorpha</taxon>
        <taxon>Phthiraptera</taxon>
        <taxon>Anoplura</taxon>
        <taxon>Pediculidae</taxon>
        <taxon>Pediculus</taxon>
    </lineage>
</organism>
<dbReference type="AlphaFoldDB" id="E0W1J3"/>
<feature type="region of interest" description="Disordered" evidence="1">
    <location>
        <begin position="455"/>
        <end position="484"/>
    </location>
</feature>
<reference evidence="4" key="3">
    <citation type="submission" date="2021-02" db="UniProtKB">
        <authorList>
            <consortium name="EnsemblMetazoa"/>
        </authorList>
    </citation>
    <scope>IDENTIFICATION</scope>
    <source>
        <strain evidence="4">USDA</strain>
    </source>
</reference>
<dbReference type="OrthoDB" id="8192811at2759"/>
<dbReference type="KEGG" id="phu:Phum_PHUM577900"/>
<dbReference type="GO" id="GO:0005104">
    <property type="term" value="F:fibroblast growth factor receptor binding"/>
    <property type="evidence" value="ECO:0007669"/>
    <property type="project" value="TreeGrafter"/>
</dbReference>
<dbReference type="EMBL" id="DS235871">
    <property type="protein sequence ID" value="EEB19499.1"/>
    <property type="molecule type" value="Genomic_DNA"/>
</dbReference>
<dbReference type="GeneID" id="8239574"/>
<evidence type="ECO:0000313" key="3">
    <source>
        <dbReference type="EMBL" id="EEB19499.1"/>
    </source>
</evidence>
<dbReference type="FunCoup" id="E0W1J3">
    <property type="interactions" value="20"/>
</dbReference>
<evidence type="ECO:0000313" key="5">
    <source>
        <dbReference type="Proteomes" id="UP000009046"/>
    </source>
</evidence>
<dbReference type="EnsemblMetazoa" id="PHUM577900-RA">
    <property type="protein sequence ID" value="PHUM577900-PA"/>
    <property type="gene ID" value="PHUM577900"/>
</dbReference>
<feature type="region of interest" description="Disordered" evidence="1">
    <location>
        <begin position="760"/>
        <end position="782"/>
    </location>
</feature>
<proteinExistence type="predicted"/>
<dbReference type="STRING" id="121224.E0W1J3"/>
<reference evidence="3" key="2">
    <citation type="submission" date="2007-04" db="EMBL/GenBank/DDBJ databases">
        <title>The genome of the human body louse.</title>
        <authorList>
            <consortium name="The Human Body Louse Genome Consortium"/>
            <person name="Kirkness E."/>
            <person name="Walenz B."/>
            <person name="Hass B."/>
            <person name="Bruggner R."/>
            <person name="Strausberg R."/>
        </authorList>
    </citation>
    <scope>NUCLEOTIDE SEQUENCE</scope>
    <source>
        <strain evidence="3">USDA</strain>
    </source>
</reference>
<dbReference type="CTD" id="8239574"/>
<dbReference type="EMBL" id="AAZO01007028">
    <property type="status" value="NOT_ANNOTATED_CDS"/>
    <property type="molecule type" value="Genomic_DNA"/>
</dbReference>
<dbReference type="InParanoid" id="E0W1J3"/>
<dbReference type="OMA" id="GRCDPMH"/>
<feature type="region of interest" description="Disordered" evidence="1">
    <location>
        <begin position="371"/>
        <end position="436"/>
    </location>
</feature>
<gene>
    <name evidence="4" type="primary">8239574</name>
    <name evidence="3" type="ORF">Phum_PHUM577900</name>
</gene>
<dbReference type="GO" id="GO:0005829">
    <property type="term" value="C:cytosol"/>
    <property type="evidence" value="ECO:0007669"/>
    <property type="project" value="TreeGrafter"/>
</dbReference>
<feature type="domain" description="DBB" evidence="2">
    <location>
        <begin position="138"/>
        <end position="275"/>
    </location>
</feature>
<feature type="compositionally biased region" description="Low complexity" evidence="1">
    <location>
        <begin position="599"/>
        <end position="624"/>
    </location>
</feature>
<dbReference type="Gene3D" id="3.40.50.10140">
    <property type="entry name" value="Toll/interleukin-1 receptor homology (TIR) domain"/>
    <property type="match status" value="1"/>
</dbReference>
<dbReference type="SMART" id="SM01282">
    <property type="entry name" value="DBB"/>
    <property type="match status" value="1"/>
</dbReference>
<dbReference type="Proteomes" id="UP000009046">
    <property type="component" value="Unassembled WGS sequence"/>
</dbReference>
<feature type="compositionally biased region" description="Basic and acidic residues" evidence="1">
    <location>
        <begin position="455"/>
        <end position="467"/>
    </location>
</feature>
<dbReference type="InterPro" id="IPR035897">
    <property type="entry name" value="Toll_tir_struct_dom_sf"/>
</dbReference>
<feature type="compositionally biased region" description="Basic and acidic residues" evidence="1">
    <location>
        <begin position="773"/>
        <end position="782"/>
    </location>
</feature>
<feature type="compositionally biased region" description="Basic residues" evidence="1">
    <location>
        <begin position="468"/>
        <end position="482"/>
    </location>
</feature>
<dbReference type="PROSITE" id="PS51376">
    <property type="entry name" value="DBB"/>
    <property type="match status" value="1"/>
</dbReference>
<evidence type="ECO:0000256" key="1">
    <source>
        <dbReference type="SAM" id="MobiDB-lite"/>
    </source>
</evidence>
<dbReference type="VEuPathDB" id="VectorBase:PHUM577900"/>